<keyword evidence="13" id="KW-0998">Cell outer membrane</keyword>
<evidence type="ECO:0000256" key="14">
    <source>
        <dbReference type="ARBA" id="ARBA00023288"/>
    </source>
</evidence>
<evidence type="ECO:0000259" key="15">
    <source>
        <dbReference type="Pfam" id="PF02563"/>
    </source>
</evidence>
<dbReference type="PANTHER" id="PTHR33619:SF3">
    <property type="entry name" value="POLYSACCHARIDE EXPORT PROTEIN GFCE-RELATED"/>
    <property type="match status" value="1"/>
</dbReference>
<keyword evidence="3" id="KW-0813">Transport</keyword>
<dbReference type="Pfam" id="PF02563">
    <property type="entry name" value="Poly_export"/>
    <property type="match status" value="1"/>
</dbReference>
<keyword evidence="6" id="KW-0812">Transmembrane</keyword>
<evidence type="ECO:0000256" key="7">
    <source>
        <dbReference type="ARBA" id="ARBA00022729"/>
    </source>
</evidence>
<dbReference type="InterPro" id="IPR049712">
    <property type="entry name" value="Poly_export"/>
</dbReference>
<comment type="caution">
    <text evidence="17">The sequence shown here is derived from an EMBL/GenBank/DDBJ whole genome shotgun (WGS) entry which is preliminary data.</text>
</comment>
<organism evidence="17 18">
    <name type="scientific">Pseudoxanthomonas composti</name>
    <dbReference type="NCBI Taxonomy" id="2137479"/>
    <lineage>
        <taxon>Bacteria</taxon>
        <taxon>Pseudomonadati</taxon>
        <taxon>Pseudomonadota</taxon>
        <taxon>Gammaproteobacteria</taxon>
        <taxon>Lysobacterales</taxon>
        <taxon>Lysobacteraceae</taxon>
        <taxon>Pseudoxanthomonas</taxon>
    </lineage>
</organism>
<evidence type="ECO:0000256" key="10">
    <source>
        <dbReference type="ARBA" id="ARBA00023114"/>
    </source>
</evidence>
<name>A0A4Q1JZA4_9GAMM</name>
<keyword evidence="10" id="KW-0626">Porin</keyword>
<reference evidence="17 18" key="1">
    <citation type="submission" date="2019-01" db="EMBL/GenBank/DDBJ databases">
        <title>Pseudoxanthomonas composti sp. nov., isolated from compost.</title>
        <authorList>
            <person name="Yang G."/>
        </authorList>
    </citation>
    <scope>NUCLEOTIDE SEQUENCE [LARGE SCALE GENOMIC DNA]</scope>
    <source>
        <strain evidence="17 18">GSS15</strain>
    </source>
</reference>
<evidence type="ECO:0000313" key="18">
    <source>
        <dbReference type="Proteomes" id="UP000289784"/>
    </source>
</evidence>
<dbReference type="PROSITE" id="PS51257">
    <property type="entry name" value="PROKAR_LIPOPROTEIN"/>
    <property type="match status" value="1"/>
</dbReference>
<dbReference type="GO" id="GO:0046930">
    <property type="term" value="C:pore complex"/>
    <property type="evidence" value="ECO:0007669"/>
    <property type="project" value="UniProtKB-KW"/>
</dbReference>
<evidence type="ECO:0000256" key="13">
    <source>
        <dbReference type="ARBA" id="ARBA00023237"/>
    </source>
</evidence>
<evidence type="ECO:0000256" key="6">
    <source>
        <dbReference type="ARBA" id="ARBA00022692"/>
    </source>
</evidence>
<evidence type="ECO:0000256" key="8">
    <source>
        <dbReference type="ARBA" id="ARBA00023047"/>
    </source>
</evidence>
<dbReference type="Gene3D" id="3.30.1950.10">
    <property type="entry name" value="wza like domain"/>
    <property type="match status" value="1"/>
</dbReference>
<feature type="domain" description="SLBB" evidence="16">
    <location>
        <begin position="127"/>
        <end position="206"/>
    </location>
</feature>
<comment type="similarity">
    <text evidence="2">Belongs to the BexD/CtrA/VexA family.</text>
</comment>
<dbReference type="PANTHER" id="PTHR33619">
    <property type="entry name" value="POLYSACCHARIDE EXPORT PROTEIN GFCE-RELATED"/>
    <property type="match status" value="1"/>
</dbReference>
<dbReference type="Gene3D" id="3.10.560.10">
    <property type="entry name" value="Outer membrane lipoprotein wza domain like"/>
    <property type="match status" value="1"/>
</dbReference>
<dbReference type="GO" id="GO:0015288">
    <property type="term" value="F:porin activity"/>
    <property type="evidence" value="ECO:0007669"/>
    <property type="project" value="UniProtKB-KW"/>
</dbReference>
<keyword evidence="14" id="KW-0449">Lipoprotein</keyword>
<accession>A0A4Q1JZA4</accession>
<evidence type="ECO:0000256" key="9">
    <source>
        <dbReference type="ARBA" id="ARBA00023065"/>
    </source>
</evidence>
<evidence type="ECO:0000259" key="16">
    <source>
        <dbReference type="Pfam" id="PF22461"/>
    </source>
</evidence>
<keyword evidence="7" id="KW-0732">Signal</keyword>
<proteinExistence type="inferred from homology"/>
<keyword evidence="5" id="KW-0762">Sugar transport</keyword>
<gene>
    <name evidence="17" type="ORF">EPA99_01345</name>
</gene>
<evidence type="ECO:0000256" key="2">
    <source>
        <dbReference type="ARBA" id="ARBA00009450"/>
    </source>
</evidence>
<dbReference type="GO" id="GO:0009279">
    <property type="term" value="C:cell outer membrane"/>
    <property type="evidence" value="ECO:0007669"/>
    <property type="project" value="UniProtKB-SubCell"/>
</dbReference>
<evidence type="ECO:0000256" key="5">
    <source>
        <dbReference type="ARBA" id="ARBA00022597"/>
    </source>
</evidence>
<sequence>MGNVQRSVTRAWSLLLVISLLFLTSCSSRPVASDMPPPDPLAGVVADTDYLISAGDLLTVQVFQIEELERQVRVDNSGRITLPLIGTIKAAGLSEDQLQKQITELYSKTYLQDPQVTVLVDEFTGRRVTVSGAVTKPGLYPVVGSKLTLQQAIAQAEGVSQLASRRNVVVFRQIDGEKKIARFDLPAIEKGEMPDPEIYGGDIVVVYRSDARLLLRTVLELTPFVMVWRAYR</sequence>
<dbReference type="InterPro" id="IPR054765">
    <property type="entry name" value="SLBB_dom"/>
</dbReference>
<dbReference type="OrthoDB" id="9808421at2"/>
<dbReference type="GO" id="GO:0006811">
    <property type="term" value="P:monoatomic ion transport"/>
    <property type="evidence" value="ECO:0007669"/>
    <property type="project" value="UniProtKB-KW"/>
</dbReference>
<dbReference type="RefSeq" id="WP_129469754.1">
    <property type="nucleotide sequence ID" value="NZ_SAWZ01000001.1"/>
</dbReference>
<keyword evidence="11" id="KW-0472">Membrane</keyword>
<keyword evidence="18" id="KW-1185">Reference proteome</keyword>
<keyword evidence="12" id="KW-0564">Palmitate</keyword>
<evidence type="ECO:0000256" key="3">
    <source>
        <dbReference type="ARBA" id="ARBA00022448"/>
    </source>
</evidence>
<dbReference type="Pfam" id="PF22461">
    <property type="entry name" value="SLBB_2"/>
    <property type="match status" value="1"/>
</dbReference>
<protein>
    <submittedName>
        <fullName evidence="17">Polysaccharide export protein</fullName>
    </submittedName>
</protein>
<evidence type="ECO:0000256" key="1">
    <source>
        <dbReference type="ARBA" id="ARBA00004571"/>
    </source>
</evidence>
<comment type="subcellular location">
    <subcellularLocation>
        <location evidence="1">Cell outer membrane</location>
        <topology evidence="1">Multi-pass membrane protein</topology>
    </subcellularLocation>
</comment>
<dbReference type="Proteomes" id="UP000289784">
    <property type="component" value="Unassembled WGS sequence"/>
</dbReference>
<feature type="domain" description="Polysaccharide export protein N-terminal" evidence="15">
    <location>
        <begin position="46"/>
        <end position="120"/>
    </location>
</feature>
<evidence type="ECO:0000256" key="12">
    <source>
        <dbReference type="ARBA" id="ARBA00023139"/>
    </source>
</evidence>
<keyword evidence="8" id="KW-0625">Polysaccharide transport</keyword>
<evidence type="ECO:0000256" key="4">
    <source>
        <dbReference type="ARBA" id="ARBA00022452"/>
    </source>
</evidence>
<keyword evidence="4" id="KW-1134">Transmembrane beta strand</keyword>
<dbReference type="EMBL" id="SAWZ01000001">
    <property type="protein sequence ID" value="RXR08497.1"/>
    <property type="molecule type" value="Genomic_DNA"/>
</dbReference>
<keyword evidence="9" id="KW-0406">Ion transport</keyword>
<evidence type="ECO:0000256" key="11">
    <source>
        <dbReference type="ARBA" id="ARBA00023136"/>
    </source>
</evidence>
<dbReference type="AlphaFoldDB" id="A0A4Q1JZA4"/>
<evidence type="ECO:0000313" key="17">
    <source>
        <dbReference type="EMBL" id="RXR08497.1"/>
    </source>
</evidence>
<dbReference type="GO" id="GO:0015159">
    <property type="term" value="F:polysaccharide transmembrane transporter activity"/>
    <property type="evidence" value="ECO:0007669"/>
    <property type="project" value="InterPro"/>
</dbReference>
<dbReference type="InterPro" id="IPR003715">
    <property type="entry name" value="Poly_export_N"/>
</dbReference>